<dbReference type="EMBL" id="CM045881">
    <property type="protein sequence ID" value="KAI7937154.1"/>
    <property type="molecule type" value="Genomic_DNA"/>
</dbReference>
<reference evidence="1 2" key="3">
    <citation type="journal article" date="2022" name="Microbiol. Spectr.">
        <title>Folding features and dynamics of 3D genome architecture in plant fungal pathogens.</title>
        <authorList>
            <person name="Xia C."/>
        </authorList>
    </citation>
    <scope>NUCLEOTIDE SEQUENCE [LARGE SCALE GENOMIC DNA]</scope>
    <source>
        <strain evidence="1 2">93-210</strain>
    </source>
</reference>
<proteinExistence type="predicted"/>
<name>A0ACC0DS66_9BASI</name>
<evidence type="ECO:0000313" key="1">
    <source>
        <dbReference type="EMBL" id="KAI7937154.1"/>
    </source>
</evidence>
<accession>A0ACC0DS66</accession>
<sequence length="122" mass="13968">MTSRSKFQQIYTPMIHIHSLNQILSTPKIRNQLKDTKYSKEIQASYKFQKMLDEDPHRALYGELHVDRAAGRAAIDTLLISNSLFRNPDPETRKKFTKLTESVQPFGGEVLVFLSMHSTGTS</sequence>
<evidence type="ECO:0000313" key="2">
    <source>
        <dbReference type="Proteomes" id="UP001060170"/>
    </source>
</evidence>
<reference evidence="2" key="2">
    <citation type="journal article" date="2018" name="Mol. Plant Microbe Interact.">
        <title>Genome sequence resources for the wheat stripe rust pathogen (Puccinia striiformis f. sp. tritici) and the barley stripe rust pathogen (Puccinia striiformis f. sp. hordei).</title>
        <authorList>
            <person name="Xia C."/>
            <person name="Wang M."/>
            <person name="Yin C."/>
            <person name="Cornejo O.E."/>
            <person name="Hulbert S.H."/>
            <person name="Chen X."/>
        </authorList>
    </citation>
    <scope>NUCLEOTIDE SEQUENCE [LARGE SCALE GENOMIC DNA]</scope>
    <source>
        <strain evidence="2">93-210</strain>
    </source>
</reference>
<reference evidence="2" key="1">
    <citation type="journal article" date="2018" name="BMC Genomics">
        <title>Genomic insights into host adaptation between the wheat stripe rust pathogen (Puccinia striiformis f. sp. tritici) and the barley stripe rust pathogen (Puccinia striiformis f. sp. hordei).</title>
        <authorList>
            <person name="Xia C."/>
            <person name="Wang M."/>
            <person name="Yin C."/>
            <person name="Cornejo O.E."/>
            <person name="Hulbert S.H."/>
            <person name="Chen X."/>
        </authorList>
    </citation>
    <scope>NUCLEOTIDE SEQUENCE [LARGE SCALE GENOMIC DNA]</scope>
    <source>
        <strain evidence="2">93-210</strain>
    </source>
</reference>
<keyword evidence="2" id="KW-1185">Reference proteome</keyword>
<protein>
    <submittedName>
        <fullName evidence="1">Uncharacterized protein</fullName>
    </submittedName>
</protein>
<comment type="caution">
    <text evidence="1">The sequence shown here is derived from an EMBL/GenBank/DDBJ whole genome shotgun (WGS) entry which is preliminary data.</text>
</comment>
<organism evidence="1 2">
    <name type="scientific">Puccinia striiformis f. sp. tritici</name>
    <dbReference type="NCBI Taxonomy" id="168172"/>
    <lineage>
        <taxon>Eukaryota</taxon>
        <taxon>Fungi</taxon>
        <taxon>Dikarya</taxon>
        <taxon>Basidiomycota</taxon>
        <taxon>Pucciniomycotina</taxon>
        <taxon>Pucciniomycetes</taxon>
        <taxon>Pucciniales</taxon>
        <taxon>Pucciniaceae</taxon>
        <taxon>Puccinia</taxon>
    </lineage>
</organism>
<dbReference type="Proteomes" id="UP001060170">
    <property type="component" value="Chromosome 17"/>
</dbReference>
<gene>
    <name evidence="1" type="ORF">MJO28_016053</name>
</gene>